<keyword evidence="8" id="KW-1185">Reference proteome</keyword>
<dbReference type="GO" id="GO:0016998">
    <property type="term" value="P:cell wall macromolecule catabolic process"/>
    <property type="evidence" value="ECO:0007669"/>
    <property type="project" value="InterPro"/>
</dbReference>
<dbReference type="PROSITE" id="PS51904">
    <property type="entry name" value="GLYCOSYL_HYDROL_F25_2"/>
    <property type="match status" value="1"/>
</dbReference>
<feature type="region of interest" description="Disordered" evidence="4">
    <location>
        <begin position="42"/>
        <end position="87"/>
    </location>
</feature>
<dbReference type="GO" id="GO:0003796">
    <property type="term" value="F:lysozyme activity"/>
    <property type="evidence" value="ECO:0007669"/>
    <property type="project" value="InterPro"/>
</dbReference>
<evidence type="ECO:0000256" key="1">
    <source>
        <dbReference type="ARBA" id="ARBA00010646"/>
    </source>
</evidence>
<evidence type="ECO:0000313" key="8">
    <source>
        <dbReference type="Proteomes" id="UP000663608"/>
    </source>
</evidence>
<organism evidence="7 8">
    <name type="scientific">Lactococcus taiwanensis</name>
    <dbReference type="NCBI Taxonomy" id="1151742"/>
    <lineage>
        <taxon>Bacteria</taxon>
        <taxon>Bacillati</taxon>
        <taxon>Bacillota</taxon>
        <taxon>Bacilli</taxon>
        <taxon>Lactobacillales</taxon>
        <taxon>Streptococcaceae</taxon>
        <taxon>Lactococcus</taxon>
    </lineage>
</organism>
<dbReference type="AlphaFoldDB" id="A0AA45QRK4"/>
<dbReference type="EMBL" id="CP070872">
    <property type="protein sequence ID" value="QSE77069.1"/>
    <property type="molecule type" value="Genomic_DNA"/>
</dbReference>
<feature type="compositionally biased region" description="Polar residues" evidence="4">
    <location>
        <begin position="42"/>
        <end position="85"/>
    </location>
</feature>
<dbReference type="Proteomes" id="UP000663608">
    <property type="component" value="Chromosome"/>
</dbReference>
<protein>
    <submittedName>
        <fullName evidence="7">Family 25 glycosyl hydrolase</fullName>
    </submittedName>
</protein>
<evidence type="ECO:0000256" key="5">
    <source>
        <dbReference type="SAM" id="SignalP"/>
    </source>
</evidence>
<feature type="chain" id="PRO_5041239219" evidence="5">
    <location>
        <begin position="25"/>
        <end position="432"/>
    </location>
</feature>
<evidence type="ECO:0000259" key="6">
    <source>
        <dbReference type="Pfam" id="PF18885"/>
    </source>
</evidence>
<dbReference type="Pfam" id="PF18885">
    <property type="entry name" value="DUF5648"/>
    <property type="match status" value="1"/>
</dbReference>
<keyword evidence="2 7" id="KW-0378">Hydrolase</keyword>
<dbReference type="PANTHER" id="PTHR34135">
    <property type="entry name" value="LYSOZYME"/>
    <property type="match status" value="1"/>
</dbReference>
<keyword evidence="5" id="KW-0732">Signal</keyword>
<dbReference type="SUPFAM" id="SSF51445">
    <property type="entry name" value="(Trans)glycosidases"/>
    <property type="match status" value="1"/>
</dbReference>
<dbReference type="Pfam" id="PF01183">
    <property type="entry name" value="Glyco_hydro_25"/>
    <property type="match status" value="1"/>
</dbReference>
<dbReference type="GO" id="GO:0016052">
    <property type="term" value="P:carbohydrate catabolic process"/>
    <property type="evidence" value="ECO:0007669"/>
    <property type="project" value="TreeGrafter"/>
</dbReference>
<comment type="similarity">
    <text evidence="1">Belongs to the glycosyl hydrolase 25 family.</text>
</comment>
<dbReference type="Gene3D" id="3.20.20.80">
    <property type="entry name" value="Glycosidases"/>
    <property type="match status" value="1"/>
</dbReference>
<dbReference type="SMART" id="SM00641">
    <property type="entry name" value="Glyco_25"/>
    <property type="match status" value="1"/>
</dbReference>
<dbReference type="InterPro" id="IPR017853">
    <property type="entry name" value="GH"/>
</dbReference>
<keyword evidence="3" id="KW-0326">Glycosidase</keyword>
<dbReference type="PANTHER" id="PTHR34135:SF2">
    <property type="entry name" value="LYSOZYME"/>
    <property type="match status" value="1"/>
</dbReference>
<dbReference type="RefSeq" id="WP_205271775.1">
    <property type="nucleotide sequence ID" value="NZ_CP070381.1"/>
</dbReference>
<feature type="domain" description="DUF5648" evidence="6">
    <location>
        <begin position="306"/>
        <end position="430"/>
    </location>
</feature>
<evidence type="ECO:0000256" key="2">
    <source>
        <dbReference type="ARBA" id="ARBA00022801"/>
    </source>
</evidence>
<dbReference type="GO" id="GO:0009253">
    <property type="term" value="P:peptidoglycan catabolic process"/>
    <property type="evidence" value="ECO:0007669"/>
    <property type="project" value="InterPro"/>
</dbReference>
<proteinExistence type="inferred from homology"/>
<dbReference type="InterPro" id="IPR002053">
    <property type="entry name" value="Glyco_hydro_25"/>
</dbReference>
<evidence type="ECO:0000313" key="7">
    <source>
        <dbReference type="EMBL" id="QSE77069.1"/>
    </source>
</evidence>
<dbReference type="InterPro" id="IPR018077">
    <property type="entry name" value="Glyco_hydro_fam25_subgr"/>
</dbReference>
<evidence type="ECO:0000256" key="4">
    <source>
        <dbReference type="SAM" id="MobiDB-lite"/>
    </source>
</evidence>
<dbReference type="InterPro" id="IPR043708">
    <property type="entry name" value="DUF5648"/>
</dbReference>
<evidence type="ECO:0000256" key="3">
    <source>
        <dbReference type="ARBA" id="ARBA00023295"/>
    </source>
</evidence>
<name>A0AA45QRK4_9LACT</name>
<sequence>MKLKKRYLFSLLIITGLFALPAHADDTVSQEDHPMGYYIQQETQEEASSSAQNTEENESSNAPQARSFSAASASVPSNLSSNDTSLPRRDAVDVSSYQSWMTQADFNSLKASGVKTIIVKLTEGTYYKNPYAANQIKMAQNAGLKVATYHFAIFGSTSNQATANAQAQAEATYYVNMAKSLGLSTGTVMIEDAEYTGTSSSLWTQASQNFTNKVKALGYKNVRYYTSKNWAENGTMKPATLGAKNFWVAQYLYGKPSASNLQNTQYGAWQYTSQMYFQGTANLRANAVDTSIDYNNIFNPTSTNDVYRMYNPNSGEHFYTMNFYEVTSLQNSGWHYEGVGWVSSTAKTAPVYRLYNKNGGYHFYTTSSYEKDQLVKKGWRYEGISFYSGGSKAVHRAYNPNNGMHNYTLNSYEQNSLVKLGWRNEGTAWKSN</sequence>
<reference evidence="7 8" key="1">
    <citation type="submission" date="2021-02" db="EMBL/GenBank/DDBJ databases">
        <title>Complete genome sequence of Lactococcus lactis strain K_LL004.</title>
        <authorList>
            <person name="Kim H.B."/>
        </authorList>
    </citation>
    <scope>NUCLEOTIDE SEQUENCE [LARGE SCALE GENOMIC DNA]</scope>
    <source>
        <strain evidence="7 8">K_LL004</strain>
    </source>
</reference>
<accession>A0AA45QRK4</accession>
<dbReference type="KEGG" id="lti:JW886_02060"/>
<feature type="signal peptide" evidence="5">
    <location>
        <begin position="1"/>
        <end position="24"/>
    </location>
</feature>
<gene>
    <name evidence="7" type="ORF">JW886_02060</name>
</gene>